<dbReference type="PROSITE" id="PS51294">
    <property type="entry name" value="HTH_MYB"/>
    <property type="match status" value="1"/>
</dbReference>
<dbReference type="CDD" id="cd00167">
    <property type="entry name" value="SANT"/>
    <property type="match status" value="1"/>
</dbReference>
<protein>
    <submittedName>
        <fullName evidence="4">Putative transcription factor MYB-HB-like family</fullName>
    </submittedName>
</protein>
<reference evidence="5" key="1">
    <citation type="journal article" date="2020" name="Nat. Commun.">
        <title>Genome sequence of the cluster root forming white lupin.</title>
        <authorList>
            <person name="Hufnagel B."/>
            <person name="Marques A."/>
            <person name="Soriano A."/>
            <person name="Marques L."/>
            <person name="Divol F."/>
            <person name="Doumas P."/>
            <person name="Sallet E."/>
            <person name="Mancinotti D."/>
            <person name="Carrere S."/>
            <person name="Marande W."/>
            <person name="Arribat S."/>
            <person name="Keller J."/>
            <person name="Huneau C."/>
            <person name="Blein T."/>
            <person name="Aime D."/>
            <person name="Laguerre M."/>
            <person name="Taylor J."/>
            <person name="Schubert V."/>
            <person name="Nelson M."/>
            <person name="Geu-Flores F."/>
            <person name="Crespi M."/>
            <person name="Gallardo-Guerrero K."/>
            <person name="Delaux P.-M."/>
            <person name="Salse J."/>
            <person name="Berges H."/>
            <person name="Guyot R."/>
            <person name="Gouzy J."/>
            <person name="Peret B."/>
        </authorList>
    </citation>
    <scope>NUCLEOTIDE SEQUENCE [LARGE SCALE GENOMIC DNA]</scope>
    <source>
        <strain evidence="5">cv. Amiga</strain>
    </source>
</reference>
<dbReference type="InterPro" id="IPR015495">
    <property type="entry name" value="Myb_TF_plants"/>
</dbReference>
<dbReference type="Gene3D" id="1.10.10.60">
    <property type="entry name" value="Homeodomain-like"/>
    <property type="match status" value="1"/>
</dbReference>
<evidence type="ECO:0000256" key="1">
    <source>
        <dbReference type="ARBA" id="ARBA00004123"/>
    </source>
</evidence>
<dbReference type="PANTHER" id="PTHR47999:SF96">
    <property type="entry name" value="TRANSCRIPTION REPRESSOR MYB6-LIKE"/>
    <property type="match status" value="1"/>
</dbReference>
<dbReference type="SMART" id="SM00717">
    <property type="entry name" value="SANT"/>
    <property type="match status" value="1"/>
</dbReference>
<keyword evidence="3" id="KW-0539">Nucleus</keyword>
<dbReference type="InterPro" id="IPR017930">
    <property type="entry name" value="Myb_dom"/>
</dbReference>
<dbReference type="InterPro" id="IPR009057">
    <property type="entry name" value="Homeodomain-like_sf"/>
</dbReference>
<dbReference type="GO" id="GO:0003677">
    <property type="term" value="F:DNA binding"/>
    <property type="evidence" value="ECO:0007669"/>
    <property type="project" value="UniProtKB-KW"/>
</dbReference>
<keyword evidence="5" id="KW-1185">Reference proteome</keyword>
<dbReference type="AlphaFoldDB" id="A0A6A4QF51"/>
<name>A0A6A4QF51_LUPAL</name>
<dbReference type="SUPFAM" id="SSF46689">
    <property type="entry name" value="Homeodomain-like"/>
    <property type="match status" value="1"/>
</dbReference>
<dbReference type="GO" id="GO:0005634">
    <property type="term" value="C:nucleus"/>
    <property type="evidence" value="ECO:0007669"/>
    <property type="project" value="UniProtKB-SubCell"/>
</dbReference>
<dbReference type="OrthoDB" id="2143914at2759"/>
<proteinExistence type="predicted"/>
<evidence type="ECO:0000256" key="2">
    <source>
        <dbReference type="ARBA" id="ARBA00023125"/>
    </source>
</evidence>
<dbReference type="EMBL" id="WOCE01000006">
    <property type="protein sequence ID" value="KAE9611834.1"/>
    <property type="molecule type" value="Genomic_DNA"/>
</dbReference>
<evidence type="ECO:0000313" key="4">
    <source>
        <dbReference type="EMBL" id="KAE9611834.1"/>
    </source>
</evidence>
<organism evidence="4 5">
    <name type="scientific">Lupinus albus</name>
    <name type="common">White lupine</name>
    <name type="synonym">Lupinus termis</name>
    <dbReference type="NCBI Taxonomy" id="3870"/>
    <lineage>
        <taxon>Eukaryota</taxon>
        <taxon>Viridiplantae</taxon>
        <taxon>Streptophyta</taxon>
        <taxon>Embryophyta</taxon>
        <taxon>Tracheophyta</taxon>
        <taxon>Spermatophyta</taxon>
        <taxon>Magnoliopsida</taxon>
        <taxon>eudicotyledons</taxon>
        <taxon>Gunneridae</taxon>
        <taxon>Pentapetalae</taxon>
        <taxon>rosids</taxon>
        <taxon>fabids</taxon>
        <taxon>Fabales</taxon>
        <taxon>Fabaceae</taxon>
        <taxon>Papilionoideae</taxon>
        <taxon>50 kb inversion clade</taxon>
        <taxon>genistoids sensu lato</taxon>
        <taxon>core genistoids</taxon>
        <taxon>Genisteae</taxon>
        <taxon>Lupinus</taxon>
    </lineage>
</organism>
<dbReference type="Pfam" id="PF00249">
    <property type="entry name" value="Myb_DNA-binding"/>
    <property type="match status" value="1"/>
</dbReference>
<dbReference type="PANTHER" id="PTHR47999">
    <property type="entry name" value="TRANSCRIPTION FACTOR MYB8-RELATED-RELATED"/>
    <property type="match status" value="1"/>
</dbReference>
<sequence>MVRTPCWEKVGLKKGMWTEEEDDILRKYIQENGEGSWRSLSKNAVNHLPGRTDNEIMNYWNSHLSCKIYNFRKQATITDTDLTPKLENPPKPRSCRTSR</sequence>
<keyword evidence="2" id="KW-0238">DNA-binding</keyword>
<dbReference type="PROSITE" id="PS50090">
    <property type="entry name" value="MYB_LIKE"/>
    <property type="match status" value="1"/>
</dbReference>
<accession>A0A6A4QF51</accession>
<dbReference type="InterPro" id="IPR001005">
    <property type="entry name" value="SANT/Myb"/>
</dbReference>
<comment type="subcellular location">
    <subcellularLocation>
        <location evidence="1">Nucleus</location>
    </subcellularLocation>
</comment>
<gene>
    <name evidence="4" type="ORF">Lalb_Chr06g0166641</name>
</gene>
<dbReference type="Proteomes" id="UP000447434">
    <property type="component" value="Chromosome 6"/>
</dbReference>
<evidence type="ECO:0000313" key="5">
    <source>
        <dbReference type="Proteomes" id="UP000447434"/>
    </source>
</evidence>
<evidence type="ECO:0000256" key="3">
    <source>
        <dbReference type="ARBA" id="ARBA00023242"/>
    </source>
</evidence>
<comment type="caution">
    <text evidence="4">The sequence shown here is derived from an EMBL/GenBank/DDBJ whole genome shotgun (WGS) entry which is preliminary data.</text>
</comment>